<dbReference type="PANTHER" id="PTHR32089:SF74">
    <property type="entry name" value="METHYL-ACCEPTING CHEMOTAXIS PROTEIN AER"/>
    <property type="match status" value="1"/>
</dbReference>
<evidence type="ECO:0000313" key="14">
    <source>
        <dbReference type="Proteomes" id="UP000255303"/>
    </source>
</evidence>
<keyword evidence="3" id="KW-0997">Cell inner membrane</keyword>
<dbReference type="InterPro" id="IPR035965">
    <property type="entry name" value="PAS-like_dom_sf"/>
</dbReference>
<evidence type="ECO:0000256" key="4">
    <source>
        <dbReference type="ARBA" id="ARBA00022692"/>
    </source>
</evidence>
<keyword evidence="3" id="KW-1003">Cell membrane</keyword>
<keyword evidence="7 9" id="KW-0807">Transducer</keyword>
<comment type="similarity">
    <text evidence="8">Belongs to the methyl-accepting chemotaxis (MCP) protein family.</text>
</comment>
<evidence type="ECO:0000259" key="11">
    <source>
        <dbReference type="PROSITE" id="PS50112"/>
    </source>
</evidence>
<dbReference type="SMART" id="SM00283">
    <property type="entry name" value="MA"/>
    <property type="match status" value="1"/>
</dbReference>
<evidence type="ECO:0000256" key="8">
    <source>
        <dbReference type="ARBA" id="ARBA00029447"/>
    </source>
</evidence>
<dbReference type="Pfam" id="PF00015">
    <property type="entry name" value="MCPsignal"/>
    <property type="match status" value="1"/>
</dbReference>
<dbReference type="InterPro" id="IPR004089">
    <property type="entry name" value="MCPsignal_dom"/>
</dbReference>
<feature type="domain" description="T-SNARE coiled-coil homology" evidence="12">
    <location>
        <begin position="419"/>
        <end position="481"/>
    </location>
</feature>
<evidence type="ECO:0000259" key="10">
    <source>
        <dbReference type="PROSITE" id="PS50111"/>
    </source>
</evidence>
<dbReference type="PROSITE" id="PS50192">
    <property type="entry name" value="T_SNARE"/>
    <property type="match status" value="1"/>
</dbReference>
<evidence type="ECO:0000256" key="2">
    <source>
        <dbReference type="ARBA" id="ARBA00022500"/>
    </source>
</evidence>
<feature type="domain" description="Methyl-accepting transducer" evidence="10">
    <location>
        <begin position="232"/>
        <end position="472"/>
    </location>
</feature>
<dbReference type="SUPFAM" id="SSF55785">
    <property type="entry name" value="PYP-like sensor domain (PAS domain)"/>
    <property type="match status" value="1"/>
</dbReference>
<dbReference type="PANTHER" id="PTHR32089">
    <property type="entry name" value="METHYL-ACCEPTING CHEMOTAXIS PROTEIN MCPB"/>
    <property type="match status" value="1"/>
</dbReference>
<name>A0A379JRS5_ECTOL</name>
<dbReference type="CDD" id="cd00130">
    <property type="entry name" value="PAS"/>
    <property type="match status" value="1"/>
</dbReference>
<dbReference type="AlphaFoldDB" id="A0A379JRS5"/>
<keyword evidence="4" id="KW-0812">Transmembrane</keyword>
<keyword evidence="5" id="KW-1133">Transmembrane helix</keyword>
<dbReference type="InterPro" id="IPR013655">
    <property type="entry name" value="PAS_fold_3"/>
</dbReference>
<dbReference type="PROSITE" id="PS50111">
    <property type="entry name" value="CHEMOTAXIS_TRANSDUC_2"/>
    <property type="match status" value="1"/>
</dbReference>
<evidence type="ECO:0000256" key="7">
    <source>
        <dbReference type="ARBA" id="ARBA00023224"/>
    </source>
</evidence>
<dbReference type="EMBL" id="UGUV01000002">
    <property type="protein sequence ID" value="SUD51046.1"/>
    <property type="molecule type" value="Genomic_DNA"/>
</dbReference>
<feature type="domain" description="PAS" evidence="11">
    <location>
        <begin position="11"/>
        <end position="62"/>
    </location>
</feature>
<dbReference type="InterPro" id="IPR000014">
    <property type="entry name" value="PAS"/>
</dbReference>
<dbReference type="InterPro" id="IPR000727">
    <property type="entry name" value="T_SNARE_dom"/>
</dbReference>
<evidence type="ECO:0000256" key="6">
    <source>
        <dbReference type="ARBA" id="ARBA00023136"/>
    </source>
</evidence>
<sequence>MDDHPLICRTDLQGRITFCTPAFAEYHGYRVDELLKQPFAQLRHPNMPSALFAHLWRTLGQQRTWLGPLCNRHRDGQALWLELYIKPVHGEQGVSGYGALYQPLDEATRLHAERAFARVRRGRAPGRALRGGLQGAWPWLAAGAALLAGAPLLSMGWAEQSLALGCVLGAGLASQRRQARRVRHLLESGGALCSDPWLAGFLDDEPLAGRLALALRSEARRLQTALMRIGAAGAQLEQRAAEVASLIRHEAARLDVQRDSNHQVATALHELAATIQQVTGNVHGASQGTADASAQTSHSRQLALCAQAALGQLDTAVTDAATAARQVGAAVGDIAGFTHLIADIAEQTNLLALNAAIEAARAGEAGRGFGVVADEVRQLASRTQVATGQIRPLLARLQQAAERNGEQAGRCQVLAQDTDGQLREMLHGLEDVDTRLQGVNALGQQIAVAMQEQEQVIGLLDEQVQGAVADVAQSADKAREVERLGASLHEQAAALIQLARYFDR</sequence>
<protein>
    <submittedName>
        <fullName evidence="13">Methyl-accepting chemotaxis sensory transducer</fullName>
    </submittedName>
</protein>
<dbReference type="Proteomes" id="UP000255303">
    <property type="component" value="Unassembled WGS sequence"/>
</dbReference>
<evidence type="ECO:0000256" key="1">
    <source>
        <dbReference type="ARBA" id="ARBA00004429"/>
    </source>
</evidence>
<dbReference type="GO" id="GO:0006935">
    <property type="term" value="P:chemotaxis"/>
    <property type="evidence" value="ECO:0007669"/>
    <property type="project" value="UniProtKB-KW"/>
</dbReference>
<dbReference type="InterPro" id="IPR004090">
    <property type="entry name" value="Chemotax_Me-accpt_rcpt"/>
</dbReference>
<dbReference type="GO" id="GO:0004888">
    <property type="term" value="F:transmembrane signaling receptor activity"/>
    <property type="evidence" value="ECO:0007669"/>
    <property type="project" value="InterPro"/>
</dbReference>
<dbReference type="Gene3D" id="3.30.450.20">
    <property type="entry name" value="PAS domain"/>
    <property type="match status" value="1"/>
</dbReference>
<evidence type="ECO:0000313" key="13">
    <source>
        <dbReference type="EMBL" id="SUD51046.1"/>
    </source>
</evidence>
<dbReference type="PROSITE" id="PS50112">
    <property type="entry name" value="PAS"/>
    <property type="match status" value="1"/>
</dbReference>
<keyword evidence="2" id="KW-0145">Chemotaxis</keyword>
<dbReference type="GO" id="GO:0005886">
    <property type="term" value="C:plasma membrane"/>
    <property type="evidence" value="ECO:0007669"/>
    <property type="project" value="UniProtKB-SubCell"/>
</dbReference>
<dbReference type="RefSeq" id="WP_074859450.1">
    <property type="nucleotide sequence ID" value="NZ_FNZC01000040.1"/>
</dbReference>
<comment type="subcellular location">
    <subcellularLocation>
        <location evidence="1">Cell inner membrane</location>
        <topology evidence="1">Multi-pass membrane protein</topology>
    </subcellularLocation>
</comment>
<gene>
    <name evidence="13" type="primary">aer_2</name>
    <name evidence="13" type="ORF">NCTC10692_01481</name>
</gene>
<evidence type="ECO:0000256" key="3">
    <source>
        <dbReference type="ARBA" id="ARBA00022519"/>
    </source>
</evidence>
<evidence type="ECO:0000259" key="12">
    <source>
        <dbReference type="PROSITE" id="PS50192"/>
    </source>
</evidence>
<reference evidence="13 14" key="1">
    <citation type="submission" date="2018-06" db="EMBL/GenBank/DDBJ databases">
        <authorList>
            <consortium name="Pathogen Informatics"/>
            <person name="Doyle S."/>
        </authorList>
    </citation>
    <scope>NUCLEOTIDE SEQUENCE [LARGE SCALE GENOMIC DNA]</scope>
    <source>
        <strain evidence="13 14">NCTC10692</strain>
    </source>
</reference>
<accession>A0A379JRS5</accession>
<evidence type="ECO:0000256" key="9">
    <source>
        <dbReference type="PROSITE-ProRule" id="PRU00284"/>
    </source>
</evidence>
<proteinExistence type="inferred from homology"/>
<keyword evidence="6" id="KW-0472">Membrane</keyword>
<dbReference type="GO" id="GO:0007165">
    <property type="term" value="P:signal transduction"/>
    <property type="evidence" value="ECO:0007669"/>
    <property type="project" value="UniProtKB-KW"/>
</dbReference>
<dbReference type="Pfam" id="PF08447">
    <property type="entry name" value="PAS_3"/>
    <property type="match status" value="1"/>
</dbReference>
<organism evidence="13 14">
    <name type="scientific">Ectopseudomonas oleovorans</name>
    <name type="common">Pseudomonas oleovorans</name>
    <dbReference type="NCBI Taxonomy" id="301"/>
    <lineage>
        <taxon>Bacteria</taxon>
        <taxon>Pseudomonadati</taxon>
        <taxon>Pseudomonadota</taxon>
        <taxon>Gammaproteobacteria</taxon>
        <taxon>Pseudomonadales</taxon>
        <taxon>Pseudomonadaceae</taxon>
        <taxon>Ectopseudomonas</taxon>
    </lineage>
</organism>
<evidence type="ECO:0000256" key="5">
    <source>
        <dbReference type="ARBA" id="ARBA00022989"/>
    </source>
</evidence>
<dbReference type="PRINTS" id="PR00260">
    <property type="entry name" value="CHEMTRNSDUCR"/>
</dbReference>
<dbReference type="SUPFAM" id="SSF58104">
    <property type="entry name" value="Methyl-accepting chemotaxis protein (MCP) signaling domain"/>
    <property type="match status" value="1"/>
</dbReference>
<dbReference type="NCBIfam" id="TIGR00229">
    <property type="entry name" value="sensory_box"/>
    <property type="match status" value="1"/>
</dbReference>
<dbReference type="Gene3D" id="1.10.287.950">
    <property type="entry name" value="Methyl-accepting chemotaxis protein"/>
    <property type="match status" value="1"/>
</dbReference>